<dbReference type="RefSeq" id="WP_192011993.1">
    <property type="nucleotide sequence ID" value="NZ_JACYTQ010000010.1"/>
</dbReference>
<name>A0ABR9AU46_9BACT</name>
<accession>A0ABR9AU46</accession>
<protein>
    <submittedName>
        <fullName evidence="1">Uncharacterized protein</fullName>
    </submittedName>
</protein>
<reference evidence="1 2" key="1">
    <citation type="submission" date="2020-09" db="EMBL/GenBank/DDBJ databases">
        <title>Echinicola sp. CAU 1574 isolated from sand of Sido Beach.</title>
        <authorList>
            <person name="Kim W."/>
        </authorList>
    </citation>
    <scope>NUCLEOTIDE SEQUENCE [LARGE SCALE GENOMIC DNA]</scope>
    <source>
        <strain evidence="1 2">CAU 1574</strain>
    </source>
</reference>
<proteinExistence type="predicted"/>
<sequence length="75" mass="8757">MTKLVPILIGEQRMIQLSQLTIDQANDLRSFLPGSSIKKMNFQGMELHDCIDFETYEYWFQSSHAREGVASIWDF</sequence>
<dbReference type="Proteomes" id="UP000647133">
    <property type="component" value="Unassembled WGS sequence"/>
</dbReference>
<evidence type="ECO:0000313" key="2">
    <source>
        <dbReference type="Proteomes" id="UP000647133"/>
    </source>
</evidence>
<organism evidence="1 2">
    <name type="scientific">Echinicola arenosa</name>
    <dbReference type="NCBI Taxonomy" id="2774144"/>
    <lineage>
        <taxon>Bacteria</taxon>
        <taxon>Pseudomonadati</taxon>
        <taxon>Bacteroidota</taxon>
        <taxon>Cytophagia</taxon>
        <taxon>Cytophagales</taxon>
        <taxon>Cyclobacteriaceae</taxon>
        <taxon>Echinicola</taxon>
    </lineage>
</organism>
<evidence type="ECO:0000313" key="1">
    <source>
        <dbReference type="EMBL" id="MBD8491119.1"/>
    </source>
</evidence>
<keyword evidence="2" id="KW-1185">Reference proteome</keyword>
<gene>
    <name evidence="1" type="ORF">IFO69_20360</name>
</gene>
<comment type="caution">
    <text evidence="1">The sequence shown here is derived from an EMBL/GenBank/DDBJ whole genome shotgun (WGS) entry which is preliminary data.</text>
</comment>
<dbReference type="EMBL" id="JACYTQ010000010">
    <property type="protein sequence ID" value="MBD8491119.1"/>
    <property type="molecule type" value="Genomic_DNA"/>
</dbReference>